<dbReference type="KEGG" id="bfc:BacF7301_12685"/>
<dbReference type="EMBL" id="CP050831">
    <property type="protein sequence ID" value="QIU94946.1"/>
    <property type="molecule type" value="Genomic_DNA"/>
</dbReference>
<reference evidence="1 2" key="1">
    <citation type="submission" date="2020-03" db="EMBL/GenBank/DDBJ databases">
        <title>Genomic analysis of Bacteroides faecium CBA7301.</title>
        <authorList>
            <person name="Kim J."/>
            <person name="Roh S.W."/>
        </authorList>
    </citation>
    <scope>NUCLEOTIDE SEQUENCE [LARGE SCALE GENOMIC DNA]</scope>
    <source>
        <strain evidence="1 2">CBA7301</strain>
    </source>
</reference>
<protein>
    <submittedName>
        <fullName evidence="1">Uncharacterized protein</fullName>
    </submittedName>
</protein>
<keyword evidence="2" id="KW-1185">Reference proteome</keyword>
<dbReference type="Proteomes" id="UP000501780">
    <property type="component" value="Chromosome"/>
</dbReference>
<gene>
    <name evidence="1" type="ORF">BacF7301_12685</name>
</gene>
<dbReference type="Gene3D" id="3.90.930.1">
    <property type="match status" value="1"/>
</dbReference>
<accession>A0A6H0KNC3</accession>
<dbReference type="PROSITE" id="PS51257">
    <property type="entry name" value="PROKAR_LIPOPROTEIN"/>
    <property type="match status" value="1"/>
</dbReference>
<name>A0A6H0KNC3_9BACE</name>
<dbReference type="AlphaFoldDB" id="A0A6H0KNC3"/>
<sequence>MKILIIVMGILSLFSSCTGRKVKLTEEDKSVQNGYEVEENKSCFDHDTLSGNMFSSNKGNDTIGGCPERFNIAAFERHKKDIVDKCYEEYREILNDDTLREYGKYMSEDDVEYSILEYHKDSYLCYQKRYYKNGNIKSRGIQIIGGDMYTGISRYYSIDGKLQEEVNEDEGYLFTFEQLMHCLEEKGIYSPKGVKLLMRDFSWNGQISKHTIGDSVVYVVTYTPDGGTKSQLVISGKDGSIINKYQCVIVDN</sequence>
<evidence type="ECO:0000313" key="1">
    <source>
        <dbReference type="EMBL" id="QIU94946.1"/>
    </source>
</evidence>
<dbReference type="RefSeq" id="WP_167963316.1">
    <property type="nucleotide sequence ID" value="NZ_CP050831.1"/>
</dbReference>
<organism evidence="1 2">
    <name type="scientific">Bacteroides faecium</name>
    <dbReference type="NCBI Taxonomy" id="2715212"/>
    <lineage>
        <taxon>Bacteria</taxon>
        <taxon>Pseudomonadati</taxon>
        <taxon>Bacteroidota</taxon>
        <taxon>Bacteroidia</taxon>
        <taxon>Bacteroidales</taxon>
        <taxon>Bacteroidaceae</taxon>
        <taxon>Bacteroides</taxon>
    </lineage>
</organism>
<evidence type="ECO:0000313" key="2">
    <source>
        <dbReference type="Proteomes" id="UP000501780"/>
    </source>
</evidence>
<proteinExistence type="predicted"/>